<gene>
    <name evidence="1" type="ORF">BEI61_04511</name>
</gene>
<protein>
    <recommendedName>
        <fullName evidence="3">HTH cro/C1-type domain-containing protein</fullName>
    </recommendedName>
</protein>
<accession>A0A1E3A4M7</accession>
<evidence type="ECO:0000313" key="2">
    <source>
        <dbReference type="Proteomes" id="UP000094067"/>
    </source>
</evidence>
<dbReference type="AlphaFoldDB" id="A0A1E3A4M7"/>
<comment type="caution">
    <text evidence="1">The sequence shown here is derived from an EMBL/GenBank/DDBJ whole genome shotgun (WGS) entry which is preliminary data.</text>
</comment>
<evidence type="ECO:0000313" key="1">
    <source>
        <dbReference type="EMBL" id="ODM03713.1"/>
    </source>
</evidence>
<reference evidence="1 2" key="1">
    <citation type="submission" date="2016-07" db="EMBL/GenBank/DDBJ databases">
        <title>Characterization of isolates of Eisenbergiella tayi derived from blood cultures, using whole genome sequencing.</title>
        <authorList>
            <person name="Burdz T."/>
            <person name="Wiebe D."/>
            <person name="Huynh C."/>
            <person name="Bernard K."/>
        </authorList>
    </citation>
    <scope>NUCLEOTIDE SEQUENCE [LARGE SCALE GENOMIC DNA]</scope>
    <source>
        <strain evidence="1 2">NML 110608</strain>
    </source>
</reference>
<dbReference type="EMBL" id="MCGH01000003">
    <property type="protein sequence ID" value="ODM03713.1"/>
    <property type="molecule type" value="Genomic_DNA"/>
</dbReference>
<organism evidence="1 2">
    <name type="scientific">Eisenbergiella tayi</name>
    <dbReference type="NCBI Taxonomy" id="1432052"/>
    <lineage>
        <taxon>Bacteria</taxon>
        <taxon>Bacillati</taxon>
        <taxon>Bacillota</taxon>
        <taxon>Clostridia</taxon>
        <taxon>Lachnospirales</taxon>
        <taxon>Lachnospiraceae</taxon>
        <taxon>Eisenbergiella</taxon>
    </lineage>
</organism>
<name>A0A1E3A4M7_9FIRM</name>
<evidence type="ECO:0008006" key="3">
    <source>
        <dbReference type="Google" id="ProtNLM"/>
    </source>
</evidence>
<sequence>MNKRIIQFLEDIMSKKEISCALLAQLTGIAYRRLLMVFVWREALSGSELLCICRALEVKQNELMGLLDSGSQGKKIMEDDRNRGYEWQ</sequence>
<proteinExistence type="predicted"/>
<dbReference type="Proteomes" id="UP000094067">
    <property type="component" value="Unassembled WGS sequence"/>
</dbReference>